<reference evidence="1" key="1">
    <citation type="journal article" date="2012" name="Proc. Natl. Acad. Sci. U.S.A.">
        <title>Antigenic diversity is generated by distinct evolutionary mechanisms in African trypanosome species.</title>
        <authorList>
            <person name="Jackson A.P."/>
            <person name="Berry A."/>
            <person name="Aslett M."/>
            <person name="Allison H.C."/>
            <person name="Burton P."/>
            <person name="Vavrova-Anderson J."/>
            <person name="Brown R."/>
            <person name="Browne H."/>
            <person name="Corton N."/>
            <person name="Hauser H."/>
            <person name="Gamble J."/>
            <person name="Gilderthorp R."/>
            <person name="Marcello L."/>
            <person name="McQuillan J."/>
            <person name="Otto T.D."/>
            <person name="Quail M.A."/>
            <person name="Sanders M.J."/>
            <person name="van Tonder A."/>
            <person name="Ginger M.L."/>
            <person name="Field M.C."/>
            <person name="Barry J.D."/>
            <person name="Hertz-Fowler C."/>
            <person name="Berriman M."/>
        </authorList>
    </citation>
    <scope>NUCLEOTIDE SEQUENCE</scope>
    <source>
        <strain evidence="1">IL3000</strain>
    </source>
</reference>
<dbReference type="EMBL" id="HE575324">
    <property type="protein sequence ID" value="CCC96013.1"/>
    <property type="molecule type" value="Genomic_DNA"/>
</dbReference>
<gene>
    <name evidence="1" type="ORF">TCIL3000_11_15300</name>
</gene>
<dbReference type="AlphaFoldDB" id="G0V2Z0"/>
<evidence type="ECO:0000313" key="1">
    <source>
        <dbReference type="EMBL" id="CCC96013.1"/>
    </source>
</evidence>
<name>G0V2Z0_TRYCI</name>
<organism evidence="1">
    <name type="scientific">Trypanosoma congolense (strain IL3000)</name>
    <dbReference type="NCBI Taxonomy" id="1068625"/>
    <lineage>
        <taxon>Eukaryota</taxon>
        <taxon>Discoba</taxon>
        <taxon>Euglenozoa</taxon>
        <taxon>Kinetoplastea</taxon>
        <taxon>Metakinetoplastina</taxon>
        <taxon>Trypanosomatida</taxon>
        <taxon>Trypanosomatidae</taxon>
        <taxon>Trypanosoma</taxon>
        <taxon>Nannomonas</taxon>
    </lineage>
</organism>
<dbReference type="VEuPathDB" id="TriTrypDB:TcIL3000.11.15300"/>
<sequence>MFVFVKGMKGKEANKMGAALQDIHRLTHHGDILNSQEKLQSFLNSSVRFTTSWREEFISAMKKLLGAFIHLNSCEEIMDDFYPQLLLVARHETYYTVLLRAAHGNSVVPQSMFCLSPEWLAATHSCKCTLQRPTQPFSSDAMSASLSASKNRQSFPDCNSAPLRRPYIDSSMRWNPPRVRPRLPVGMSPRLFSCESSVDRNYHHAHLERVSETPLWQRRAADVGFRGQLPARPSSVLRSSVRSKCSATPTPVNGGRRSQFLRTRSGTTTALTRSASSVRQMDPAASHSGPCIRIGSKLVCGIPLKLQRTATLSPGLVGTVQNSSSKGVTGPQANIYTNANTRGKCTQLVLTPRG</sequence>
<protein>
    <submittedName>
        <fullName evidence="1">Uncharacterized protein TCIL3000_11_15300</fullName>
    </submittedName>
</protein>
<accession>G0V2Z0</accession>
<proteinExistence type="predicted"/>